<protein>
    <submittedName>
        <fullName evidence="3">Uncharacterized protein LOC111133940</fullName>
    </submittedName>
</protein>
<proteinExistence type="predicted"/>
<keyword evidence="2" id="KW-1185">Reference proteome</keyword>
<keyword evidence="1" id="KW-0732">Signal</keyword>
<accession>A0A8B8EFX6</accession>
<dbReference type="OrthoDB" id="6121806at2759"/>
<evidence type="ECO:0000313" key="3">
    <source>
        <dbReference type="RefSeq" id="XP_022338393.1"/>
    </source>
</evidence>
<organism evidence="2 3">
    <name type="scientific">Crassostrea virginica</name>
    <name type="common">Eastern oyster</name>
    <dbReference type="NCBI Taxonomy" id="6565"/>
    <lineage>
        <taxon>Eukaryota</taxon>
        <taxon>Metazoa</taxon>
        <taxon>Spiralia</taxon>
        <taxon>Lophotrochozoa</taxon>
        <taxon>Mollusca</taxon>
        <taxon>Bivalvia</taxon>
        <taxon>Autobranchia</taxon>
        <taxon>Pteriomorphia</taxon>
        <taxon>Ostreida</taxon>
        <taxon>Ostreoidea</taxon>
        <taxon>Ostreidae</taxon>
        <taxon>Crassostrea</taxon>
    </lineage>
</organism>
<evidence type="ECO:0000313" key="2">
    <source>
        <dbReference type="Proteomes" id="UP000694844"/>
    </source>
</evidence>
<gene>
    <name evidence="3" type="primary">LOC111133940</name>
</gene>
<evidence type="ECO:0000256" key="1">
    <source>
        <dbReference type="SAM" id="SignalP"/>
    </source>
</evidence>
<reference evidence="3" key="1">
    <citation type="submission" date="2025-08" db="UniProtKB">
        <authorList>
            <consortium name="RefSeq"/>
        </authorList>
    </citation>
    <scope>IDENTIFICATION</scope>
    <source>
        <tissue evidence="3">Whole sample</tissue>
    </source>
</reference>
<dbReference type="Proteomes" id="UP000694844">
    <property type="component" value="Chromosome 5"/>
</dbReference>
<feature type="signal peptide" evidence="1">
    <location>
        <begin position="1"/>
        <end position="18"/>
    </location>
</feature>
<sequence length="188" mass="21674">MKTFFAVVLMVCFAYCNCQESTCVTSPPKEKAIDGQSDVQSKDIQGQIDEALKNDDEVRLGVDSLAAERALVYRQDKFVYYQDTCPRRLRYITSLYVNNGSGKFEKCYVVAPYRQRVTYAYCSGTNCYGSFFSKSQCVRSGWTRLQFWVWCPTCGFKLIARWYPQCCSCYRWTPCLTAVENPTAHIRT</sequence>
<dbReference type="KEGG" id="cvn:111133940"/>
<dbReference type="GeneID" id="111133940"/>
<dbReference type="AlphaFoldDB" id="A0A8B8EFX6"/>
<dbReference type="RefSeq" id="XP_022338393.1">
    <property type="nucleotide sequence ID" value="XM_022482685.1"/>
</dbReference>
<feature type="chain" id="PRO_5034122521" evidence="1">
    <location>
        <begin position="19"/>
        <end position="188"/>
    </location>
</feature>
<name>A0A8B8EFX6_CRAVI</name>